<dbReference type="FunFam" id="2.20.28.10:FF:000001">
    <property type="entry name" value="Rubredoxin"/>
    <property type="match status" value="1"/>
</dbReference>
<dbReference type="EMBL" id="MUYU01000018">
    <property type="protein sequence ID" value="OOS23250.1"/>
    <property type="molecule type" value="Genomic_DNA"/>
</dbReference>
<dbReference type="CDD" id="cd00730">
    <property type="entry name" value="rubredoxin"/>
    <property type="match status" value="1"/>
</dbReference>
<dbReference type="PRINTS" id="PR00368">
    <property type="entry name" value="FADPNR"/>
</dbReference>
<dbReference type="PANTHER" id="PTHR43429">
    <property type="entry name" value="PYRIDINE NUCLEOTIDE-DISULFIDE OXIDOREDUCTASE DOMAIN-CONTAINING"/>
    <property type="match status" value="1"/>
</dbReference>
<gene>
    <name evidence="14" type="ORF">B0680_07985</name>
</gene>
<dbReference type="PROSITE" id="PS50903">
    <property type="entry name" value="RUBREDOXIN_LIKE"/>
    <property type="match status" value="1"/>
</dbReference>
<keyword evidence="11" id="KW-0249">Electron transport</keyword>
<dbReference type="Pfam" id="PF07992">
    <property type="entry name" value="Pyr_redox_2"/>
    <property type="match status" value="1"/>
</dbReference>
<accession>A0A1T0CLM8</accession>
<evidence type="ECO:0000256" key="9">
    <source>
        <dbReference type="ARBA" id="ARBA00022723"/>
    </source>
</evidence>
<evidence type="ECO:0000256" key="2">
    <source>
        <dbReference type="ARBA" id="ARBA00001974"/>
    </source>
</evidence>
<dbReference type="PANTHER" id="PTHR43429:SF3">
    <property type="entry name" value="NITRITE REDUCTASE [NAD(P)H]"/>
    <property type="match status" value="1"/>
</dbReference>
<keyword evidence="7" id="KW-0813">Transport</keyword>
<comment type="cofactor">
    <cofactor evidence="2">
        <name>FAD</name>
        <dbReference type="ChEBI" id="CHEBI:57692"/>
    </cofactor>
</comment>
<evidence type="ECO:0000256" key="6">
    <source>
        <dbReference type="ARBA" id="ARBA00006442"/>
    </source>
</evidence>
<dbReference type="InterPro" id="IPR036188">
    <property type="entry name" value="FAD/NAD-bd_sf"/>
</dbReference>
<comment type="caution">
    <text evidence="14">The sequence shown here is derived from an EMBL/GenBank/DDBJ whole genome shotgun (WGS) entry which is preliminary data.</text>
</comment>
<evidence type="ECO:0000256" key="7">
    <source>
        <dbReference type="ARBA" id="ARBA00022448"/>
    </source>
</evidence>
<keyword evidence="12" id="KW-0408">Iron</keyword>
<dbReference type="Proteomes" id="UP000189800">
    <property type="component" value="Unassembled WGS sequence"/>
</dbReference>
<comment type="similarity">
    <text evidence="6">Belongs to the FAD-dependent oxidoreductase family.</text>
</comment>
<evidence type="ECO:0000313" key="14">
    <source>
        <dbReference type="EMBL" id="OOS23250.1"/>
    </source>
</evidence>
<evidence type="ECO:0000256" key="3">
    <source>
        <dbReference type="ARBA" id="ARBA00002792"/>
    </source>
</evidence>
<dbReference type="PRINTS" id="PR00411">
    <property type="entry name" value="PNDRDTASEI"/>
</dbReference>
<dbReference type="Gene3D" id="3.50.50.60">
    <property type="entry name" value="FAD/NAD(P)-binding domain"/>
    <property type="match status" value="2"/>
</dbReference>
<dbReference type="PROSITE" id="PS00202">
    <property type="entry name" value="RUBREDOXIN"/>
    <property type="match status" value="1"/>
</dbReference>
<dbReference type="RefSeq" id="WP_078254574.1">
    <property type="nucleotide sequence ID" value="NZ_MUYU01000018.1"/>
</dbReference>
<evidence type="ECO:0000256" key="8">
    <source>
        <dbReference type="ARBA" id="ARBA00022630"/>
    </source>
</evidence>
<dbReference type="InterPro" id="IPR018527">
    <property type="entry name" value="Rubredoxin_Fe_BS"/>
</dbReference>
<proteinExistence type="inferred from homology"/>
<evidence type="ECO:0000256" key="4">
    <source>
        <dbReference type="ARBA" id="ARBA00004933"/>
    </source>
</evidence>
<dbReference type="Pfam" id="PF00301">
    <property type="entry name" value="Rubredoxin"/>
    <property type="match status" value="1"/>
</dbReference>
<dbReference type="GO" id="GO:0005506">
    <property type="term" value="F:iron ion binding"/>
    <property type="evidence" value="ECO:0007669"/>
    <property type="project" value="InterPro"/>
</dbReference>
<keyword evidence="8" id="KW-0285">Flavoprotein</keyword>
<evidence type="ECO:0000256" key="12">
    <source>
        <dbReference type="ARBA" id="ARBA00023004"/>
    </source>
</evidence>
<dbReference type="InterPro" id="IPR024935">
    <property type="entry name" value="Rubredoxin_dom"/>
</dbReference>
<evidence type="ECO:0000256" key="1">
    <source>
        <dbReference type="ARBA" id="ARBA00001965"/>
    </source>
</evidence>
<dbReference type="InterPro" id="IPR024934">
    <property type="entry name" value="Rubredoxin-like_dom"/>
</dbReference>
<evidence type="ECO:0000256" key="10">
    <source>
        <dbReference type="ARBA" id="ARBA00022827"/>
    </source>
</evidence>
<evidence type="ECO:0000256" key="11">
    <source>
        <dbReference type="ARBA" id="ARBA00022982"/>
    </source>
</evidence>
<comment type="similarity">
    <text evidence="5">Belongs to the rubredoxin family.</text>
</comment>
<dbReference type="PRINTS" id="PR00163">
    <property type="entry name" value="RUBREDOXIN"/>
</dbReference>
<evidence type="ECO:0000313" key="15">
    <source>
        <dbReference type="Proteomes" id="UP000189800"/>
    </source>
</evidence>
<dbReference type="Gene3D" id="2.20.28.10">
    <property type="match status" value="1"/>
</dbReference>
<keyword evidence="9" id="KW-0479">Metal-binding</keyword>
<dbReference type="AlphaFoldDB" id="A0A1T0CLM8"/>
<evidence type="ECO:0000256" key="5">
    <source>
        <dbReference type="ARBA" id="ARBA00005337"/>
    </source>
</evidence>
<dbReference type="STRING" id="470453.B0680_07985"/>
<dbReference type="SUPFAM" id="SSF57802">
    <property type="entry name" value="Rubredoxin-like"/>
    <property type="match status" value="1"/>
</dbReference>
<comment type="cofactor">
    <cofactor evidence="1">
        <name>Fe(3+)</name>
        <dbReference type="ChEBI" id="CHEBI:29034"/>
    </cofactor>
</comment>
<dbReference type="InterPro" id="IPR050260">
    <property type="entry name" value="FAD-bd_OxRdtase"/>
</dbReference>
<name>A0A1T0CLM8_9GAMM</name>
<evidence type="ECO:0000259" key="13">
    <source>
        <dbReference type="PROSITE" id="PS50903"/>
    </source>
</evidence>
<organism evidence="14 15">
    <name type="scientific">Moraxella pluranimalium</name>
    <dbReference type="NCBI Taxonomy" id="470453"/>
    <lineage>
        <taxon>Bacteria</taxon>
        <taxon>Pseudomonadati</taxon>
        <taxon>Pseudomonadota</taxon>
        <taxon>Gammaproteobacteria</taxon>
        <taxon>Moraxellales</taxon>
        <taxon>Moraxellaceae</taxon>
        <taxon>Moraxella</taxon>
    </lineage>
</organism>
<dbReference type="GO" id="GO:0016491">
    <property type="term" value="F:oxidoreductase activity"/>
    <property type="evidence" value="ECO:0007669"/>
    <property type="project" value="InterPro"/>
</dbReference>
<sequence length="453" mass="49327">MSDMIAPMNMDKDGNPTDGRGAWRQYLCRACGWIYDEKLGDPDGGLPAGTRFEDIPDDWMCPLCGVTKRDFEPFVQRETLAVIAKPCADNGVIVIGGGTAGWTAIEALRKLDDCLPITLITSDSGDRYMKPQLSIAISQNKTPDVLITKKAIDLAKTLDVNLIAYTFATAIDSDKQLVRTTRGDFGYRHLIIAQGATPFLPPSLPADKVWRINHIDMFGQLQAKLSARPNQHIAIIGAGMIGVELAEDIAKAGHQVTLINRDELPLAEILPPIAGQKVQDALTGIGIRYHGSATVHGIDKTADGYQIHLDNDIITVDEIVASTGLITDNRLARMANLKHTPQGIIVDSHTLRTSNPHIFAIGDCIVIDGKPCRFVAPLREQAAAISHEILSLPHAGYQHKAPLVRLKTKSIIVSVTGNPDKTCDWQIIDDSDTLFVMTQARDGVTTAKIELKL</sequence>
<comment type="pathway">
    <text evidence="4">Hydrocarbon metabolism; alkane degradation.</text>
</comment>
<reference evidence="14 15" key="1">
    <citation type="submission" date="2017-02" db="EMBL/GenBank/DDBJ databases">
        <title>Draft genome sequence of Moraxella pluranimalium CCUG 54913T type strain.</title>
        <authorList>
            <person name="Salva-Serra F."/>
            <person name="Engstrom-Jakobsson H."/>
            <person name="Thorell K."/>
            <person name="Jaen-Luchoro D."/>
            <person name="Gonzales-Siles L."/>
            <person name="Karlsson R."/>
            <person name="Yazdan S."/>
            <person name="Boulund F."/>
            <person name="Johnning A."/>
            <person name="Engstrand L."/>
            <person name="Kristiansson E."/>
            <person name="Moore E."/>
        </authorList>
    </citation>
    <scope>NUCLEOTIDE SEQUENCE [LARGE SCALE GENOMIC DNA]</scope>
    <source>
        <strain evidence="14 15">CCUG 54913</strain>
    </source>
</reference>
<keyword evidence="10" id="KW-0274">FAD</keyword>
<dbReference type="InterPro" id="IPR023753">
    <property type="entry name" value="FAD/NAD-binding_dom"/>
</dbReference>
<protein>
    <submittedName>
        <fullName evidence="14">Rubredoxin</fullName>
    </submittedName>
</protein>
<comment type="function">
    <text evidence="3">Involved in the hydrocarbon hydroxylating system, which transfers electrons from NADH to rubredoxin reductase and then through rubredoxin to alkane 1 monooxygenase.</text>
</comment>
<keyword evidence="15" id="KW-1185">Reference proteome</keyword>
<feature type="domain" description="Rubredoxin-like" evidence="13">
    <location>
        <begin position="23"/>
        <end position="74"/>
    </location>
</feature>
<dbReference type="SUPFAM" id="SSF51905">
    <property type="entry name" value="FAD/NAD(P)-binding domain"/>
    <property type="match status" value="2"/>
</dbReference>